<dbReference type="NCBIfam" id="TIGR01496">
    <property type="entry name" value="DHPS"/>
    <property type="match status" value="1"/>
</dbReference>
<evidence type="ECO:0000256" key="9">
    <source>
        <dbReference type="RuleBase" id="RU361205"/>
    </source>
</evidence>
<dbReference type="HOGENOM" id="CLU_008023_0_3_4"/>
<evidence type="ECO:0000256" key="7">
    <source>
        <dbReference type="ARBA" id="ARBA00022842"/>
    </source>
</evidence>
<dbReference type="PANTHER" id="PTHR20941:SF1">
    <property type="entry name" value="FOLIC ACID SYNTHESIS PROTEIN FOL1"/>
    <property type="match status" value="1"/>
</dbReference>
<keyword evidence="7 9" id="KW-0460">Magnesium</keyword>
<evidence type="ECO:0000256" key="5">
    <source>
        <dbReference type="ARBA" id="ARBA00022679"/>
    </source>
</evidence>
<comment type="similarity">
    <text evidence="9">Belongs to the DHPS family.</text>
</comment>
<gene>
    <name evidence="11" type="ordered locus">Tbd_1134</name>
</gene>
<dbReference type="Gene3D" id="3.20.20.20">
    <property type="entry name" value="Dihydropteroate synthase-like"/>
    <property type="match status" value="1"/>
</dbReference>
<dbReference type="InterPro" id="IPR011005">
    <property type="entry name" value="Dihydropteroate_synth-like_sf"/>
</dbReference>
<dbReference type="KEGG" id="tbd:Tbd_1134"/>
<dbReference type="AlphaFoldDB" id="Q3SJR3"/>
<sequence>MSILHAGPHRISLAEPVLMGIVNVTPDSFSDGGCLAGPRAAIDHALRLHDAGAAILDVGGESTRPGAAPVPLDEELQRVLPVVDALAQRGHVVSIDTRKPEVMRAAVAAGAAMVNDVAALQAPGALETVAASPAAVCLMHMQGAPQTMQQAPHYADVVEEVKTFLAARVAAAAQAGIDRARLVVDPGFGFGKTLEHNLELLRKLDGLLALGLPILAGMSRKAMLGALTGRPVGEREFAGVAAHLMAVARGARIVRVHNVAAMRDALAIWKAVEGRSRQDGS</sequence>
<comment type="function">
    <text evidence="9">Catalyzes the condensation of para-aminobenzoate (pABA) with 6-hydroxymethyl-7,8-dihydropterin diphosphate (DHPt-PP) to form 7,8-dihydropteroate (H2Pte), the immediate precursor of folate derivatives.</text>
</comment>
<comment type="cofactor">
    <cofactor evidence="2 9">
        <name>Mg(2+)</name>
        <dbReference type="ChEBI" id="CHEBI:18420"/>
    </cofactor>
</comment>
<dbReference type="InterPro" id="IPR006390">
    <property type="entry name" value="DHP_synth_dom"/>
</dbReference>
<protein>
    <recommendedName>
        <fullName evidence="4 9">Dihydropteroate synthase</fullName>
        <shortName evidence="9">DHPS</shortName>
        <ecNumber evidence="4 9">2.5.1.15</ecNumber>
    </recommendedName>
    <alternativeName>
        <fullName evidence="9">Dihydropteroate pyrophosphorylase</fullName>
    </alternativeName>
</protein>
<evidence type="ECO:0000259" key="10">
    <source>
        <dbReference type="PROSITE" id="PS50972"/>
    </source>
</evidence>
<organism evidence="11 12">
    <name type="scientific">Thiobacillus denitrificans (strain ATCC 25259 / T1)</name>
    <dbReference type="NCBI Taxonomy" id="292415"/>
    <lineage>
        <taxon>Bacteria</taxon>
        <taxon>Pseudomonadati</taxon>
        <taxon>Pseudomonadota</taxon>
        <taxon>Betaproteobacteria</taxon>
        <taxon>Nitrosomonadales</taxon>
        <taxon>Thiobacillaceae</taxon>
        <taxon>Thiobacillus</taxon>
    </lineage>
</organism>
<dbReference type="UniPathway" id="UPA00077">
    <property type="reaction ID" value="UER00156"/>
</dbReference>
<evidence type="ECO:0000256" key="6">
    <source>
        <dbReference type="ARBA" id="ARBA00022723"/>
    </source>
</evidence>
<evidence type="ECO:0000313" key="11">
    <source>
        <dbReference type="EMBL" id="AAZ97087.1"/>
    </source>
</evidence>
<proteinExistence type="inferred from homology"/>
<dbReference type="EC" id="2.5.1.15" evidence="4 9"/>
<keyword evidence="8 9" id="KW-0289">Folate biosynthesis</keyword>
<evidence type="ECO:0000256" key="2">
    <source>
        <dbReference type="ARBA" id="ARBA00001946"/>
    </source>
</evidence>
<dbReference type="eggNOG" id="COG0294">
    <property type="taxonomic scope" value="Bacteria"/>
</dbReference>
<dbReference type="Proteomes" id="UP000008291">
    <property type="component" value="Chromosome"/>
</dbReference>
<dbReference type="SUPFAM" id="SSF51717">
    <property type="entry name" value="Dihydropteroate synthetase-like"/>
    <property type="match status" value="1"/>
</dbReference>
<dbReference type="GO" id="GO:0046656">
    <property type="term" value="P:folic acid biosynthetic process"/>
    <property type="evidence" value="ECO:0007669"/>
    <property type="project" value="UniProtKB-KW"/>
</dbReference>
<dbReference type="PROSITE" id="PS00793">
    <property type="entry name" value="DHPS_2"/>
    <property type="match status" value="1"/>
</dbReference>
<keyword evidence="12" id="KW-1185">Reference proteome</keyword>
<comment type="pathway">
    <text evidence="3 9">Cofactor biosynthesis; tetrahydrofolate biosynthesis; 7,8-dihydrofolate from 2-amino-4-hydroxy-6-hydroxymethyl-7,8-dihydropteridine diphosphate and 4-aminobenzoate: step 1/2.</text>
</comment>
<dbReference type="GO" id="GO:0005829">
    <property type="term" value="C:cytosol"/>
    <property type="evidence" value="ECO:0007669"/>
    <property type="project" value="TreeGrafter"/>
</dbReference>
<dbReference type="PANTHER" id="PTHR20941">
    <property type="entry name" value="FOLATE SYNTHESIS PROTEINS"/>
    <property type="match status" value="1"/>
</dbReference>
<name>Q3SJR3_THIDA</name>
<dbReference type="RefSeq" id="WP_011311646.1">
    <property type="nucleotide sequence ID" value="NC_007404.1"/>
</dbReference>
<dbReference type="STRING" id="292415.Tbd_1134"/>
<evidence type="ECO:0000313" key="12">
    <source>
        <dbReference type="Proteomes" id="UP000008291"/>
    </source>
</evidence>
<dbReference type="InterPro" id="IPR000489">
    <property type="entry name" value="Pterin-binding_dom"/>
</dbReference>
<dbReference type="GO" id="GO:0004156">
    <property type="term" value="F:dihydropteroate synthase activity"/>
    <property type="evidence" value="ECO:0007669"/>
    <property type="project" value="UniProtKB-EC"/>
</dbReference>
<evidence type="ECO:0000256" key="8">
    <source>
        <dbReference type="ARBA" id="ARBA00022909"/>
    </source>
</evidence>
<dbReference type="PROSITE" id="PS00792">
    <property type="entry name" value="DHPS_1"/>
    <property type="match status" value="1"/>
</dbReference>
<evidence type="ECO:0000256" key="1">
    <source>
        <dbReference type="ARBA" id="ARBA00000012"/>
    </source>
</evidence>
<reference evidence="11 12" key="1">
    <citation type="journal article" date="2006" name="J. Bacteriol.">
        <title>The genome sequence of the obligately chemolithoautotrophic, facultatively anaerobic bacterium Thiobacillus denitrificans.</title>
        <authorList>
            <person name="Beller H.R."/>
            <person name="Chain P.S."/>
            <person name="Letain T.E."/>
            <person name="Chakicherla A."/>
            <person name="Larimer F.W."/>
            <person name="Richardson P.M."/>
            <person name="Coleman M.A."/>
            <person name="Wood A.P."/>
            <person name="Kelly D.P."/>
        </authorList>
    </citation>
    <scope>NUCLEOTIDE SEQUENCE [LARGE SCALE GENOMIC DNA]</scope>
    <source>
        <strain evidence="11 12">ATCC 25259</strain>
    </source>
</reference>
<keyword evidence="6 9" id="KW-0479">Metal-binding</keyword>
<dbReference type="EMBL" id="CP000116">
    <property type="protein sequence ID" value="AAZ97087.1"/>
    <property type="molecule type" value="Genomic_DNA"/>
</dbReference>
<dbReference type="GO" id="GO:0046654">
    <property type="term" value="P:tetrahydrofolate biosynthetic process"/>
    <property type="evidence" value="ECO:0007669"/>
    <property type="project" value="UniProtKB-UniPathway"/>
</dbReference>
<keyword evidence="5 9" id="KW-0808">Transferase</keyword>
<dbReference type="Pfam" id="PF00809">
    <property type="entry name" value="Pterin_bind"/>
    <property type="match status" value="1"/>
</dbReference>
<evidence type="ECO:0000256" key="3">
    <source>
        <dbReference type="ARBA" id="ARBA00004763"/>
    </source>
</evidence>
<evidence type="ECO:0000256" key="4">
    <source>
        <dbReference type="ARBA" id="ARBA00012458"/>
    </source>
</evidence>
<dbReference type="GO" id="GO:0046872">
    <property type="term" value="F:metal ion binding"/>
    <property type="evidence" value="ECO:0007669"/>
    <property type="project" value="UniProtKB-KW"/>
</dbReference>
<dbReference type="InterPro" id="IPR045031">
    <property type="entry name" value="DHP_synth-like"/>
</dbReference>
<comment type="catalytic activity">
    <reaction evidence="1">
        <text>(7,8-dihydropterin-6-yl)methyl diphosphate + 4-aminobenzoate = 7,8-dihydropteroate + diphosphate</text>
        <dbReference type="Rhea" id="RHEA:19949"/>
        <dbReference type="ChEBI" id="CHEBI:17836"/>
        <dbReference type="ChEBI" id="CHEBI:17839"/>
        <dbReference type="ChEBI" id="CHEBI:33019"/>
        <dbReference type="ChEBI" id="CHEBI:72950"/>
        <dbReference type="EC" id="2.5.1.15"/>
    </reaction>
</comment>
<accession>Q3SJR3</accession>
<dbReference type="PROSITE" id="PS50972">
    <property type="entry name" value="PTERIN_BINDING"/>
    <property type="match status" value="1"/>
</dbReference>
<dbReference type="OrthoDB" id="9811744at2"/>
<dbReference type="CDD" id="cd00739">
    <property type="entry name" value="DHPS"/>
    <property type="match status" value="1"/>
</dbReference>
<feature type="domain" description="Pterin-binding" evidence="10">
    <location>
        <begin position="16"/>
        <end position="267"/>
    </location>
</feature>